<proteinExistence type="predicted"/>
<dbReference type="SUPFAM" id="SSF51735">
    <property type="entry name" value="NAD(P)-binding Rossmann-fold domains"/>
    <property type="match status" value="1"/>
</dbReference>
<accession>A0ABU0E7T9</accession>
<dbReference type="Pfam" id="PF02080">
    <property type="entry name" value="TrkA_C"/>
    <property type="match status" value="1"/>
</dbReference>
<protein>
    <submittedName>
        <fullName evidence="3">Trk system potassium uptake protein TrkA</fullName>
    </submittedName>
</protein>
<dbReference type="InterPro" id="IPR006037">
    <property type="entry name" value="RCK_C"/>
</dbReference>
<dbReference type="PANTHER" id="PTHR43833">
    <property type="entry name" value="POTASSIUM CHANNEL PROTEIN 2-RELATED-RELATED"/>
    <property type="match status" value="1"/>
</dbReference>
<evidence type="ECO:0000259" key="2">
    <source>
        <dbReference type="PROSITE" id="PS51202"/>
    </source>
</evidence>
<name>A0ABU0E7T9_9FIRM</name>
<dbReference type="SUPFAM" id="SSF116726">
    <property type="entry name" value="TrkA C-terminal domain-like"/>
    <property type="match status" value="1"/>
</dbReference>
<dbReference type="InterPro" id="IPR050721">
    <property type="entry name" value="Trk_Ktr_HKT_K-transport"/>
</dbReference>
<comment type="caution">
    <text evidence="3">The sequence shown here is derived from an EMBL/GenBank/DDBJ whole genome shotgun (WGS) entry which is preliminary data.</text>
</comment>
<dbReference type="PANTHER" id="PTHR43833:SF7">
    <property type="entry name" value="KTR SYSTEM POTASSIUM UPTAKE PROTEIN C"/>
    <property type="match status" value="1"/>
</dbReference>
<feature type="domain" description="RCK C-terminal" evidence="2">
    <location>
        <begin position="138"/>
        <end position="222"/>
    </location>
</feature>
<dbReference type="PROSITE" id="PS51201">
    <property type="entry name" value="RCK_N"/>
    <property type="match status" value="1"/>
</dbReference>
<dbReference type="Proteomes" id="UP001230220">
    <property type="component" value="Unassembled WGS sequence"/>
</dbReference>
<evidence type="ECO:0000313" key="4">
    <source>
        <dbReference type="Proteomes" id="UP001230220"/>
    </source>
</evidence>
<dbReference type="InterPro" id="IPR036721">
    <property type="entry name" value="RCK_C_sf"/>
</dbReference>
<dbReference type="InterPro" id="IPR003148">
    <property type="entry name" value="RCK_N"/>
</dbReference>
<dbReference type="InterPro" id="IPR036291">
    <property type="entry name" value="NAD(P)-bd_dom_sf"/>
</dbReference>
<organism evidence="3 4">
    <name type="scientific">Breznakia pachnodae</name>
    <dbReference type="NCBI Taxonomy" id="265178"/>
    <lineage>
        <taxon>Bacteria</taxon>
        <taxon>Bacillati</taxon>
        <taxon>Bacillota</taxon>
        <taxon>Erysipelotrichia</taxon>
        <taxon>Erysipelotrichales</taxon>
        <taxon>Erysipelotrichaceae</taxon>
        <taxon>Breznakia</taxon>
    </lineage>
</organism>
<evidence type="ECO:0000313" key="3">
    <source>
        <dbReference type="EMBL" id="MDQ0362781.1"/>
    </source>
</evidence>
<reference evidence="3 4" key="1">
    <citation type="submission" date="2023-07" db="EMBL/GenBank/DDBJ databases">
        <title>Genomic Encyclopedia of Type Strains, Phase IV (KMG-IV): sequencing the most valuable type-strain genomes for metagenomic binning, comparative biology and taxonomic classification.</title>
        <authorList>
            <person name="Goeker M."/>
        </authorList>
    </citation>
    <scope>NUCLEOTIDE SEQUENCE [LARGE SCALE GENOMIC DNA]</scope>
    <source>
        <strain evidence="3 4">DSM 16784</strain>
    </source>
</reference>
<dbReference type="RefSeq" id="WP_307410792.1">
    <property type="nucleotide sequence ID" value="NZ_JAUSUR010000008.1"/>
</dbReference>
<dbReference type="Gene3D" id="3.40.50.720">
    <property type="entry name" value="NAD(P)-binding Rossmann-like Domain"/>
    <property type="match status" value="1"/>
</dbReference>
<gene>
    <name evidence="3" type="ORF">J2S15_003542</name>
</gene>
<dbReference type="PROSITE" id="PS51202">
    <property type="entry name" value="RCK_C"/>
    <property type="match status" value="1"/>
</dbReference>
<dbReference type="Gene3D" id="3.30.70.1450">
    <property type="entry name" value="Regulator of K+ conductance, C-terminal domain"/>
    <property type="match status" value="1"/>
</dbReference>
<evidence type="ECO:0000259" key="1">
    <source>
        <dbReference type="PROSITE" id="PS51201"/>
    </source>
</evidence>
<dbReference type="EMBL" id="JAUSUR010000008">
    <property type="protein sequence ID" value="MDQ0362781.1"/>
    <property type="molecule type" value="Genomic_DNA"/>
</dbReference>
<keyword evidence="4" id="KW-1185">Reference proteome</keyword>
<feature type="domain" description="RCK N-terminal" evidence="1">
    <location>
        <begin position="5"/>
        <end position="121"/>
    </location>
</feature>
<dbReference type="Pfam" id="PF02254">
    <property type="entry name" value="TrkA_N"/>
    <property type="match status" value="1"/>
</dbReference>
<sequence>MIKEHKQYAVLGLGIFGSTIAKTLSDANCEVIAIDKDIESVQRLADTVTSAVKGDITDIDVLRNAGVGECDIAVVAVGSHLEESIMAVFNVRELGVPFVVAKAKNKRYMEILKKVGAHKVVRPEKEMGVVTAKSLLNDNIIERIAFDNDYSVVEINTPDIWINKTLIDLNLRDQYGINILGIRRPNEKMNVTPSPDYILTKDDHIVLIAESENLEKLNVLFK</sequence>